<evidence type="ECO:0000256" key="5">
    <source>
        <dbReference type="ARBA" id="ARBA00023136"/>
    </source>
</evidence>
<evidence type="ECO:0000256" key="2">
    <source>
        <dbReference type="ARBA" id="ARBA00022475"/>
    </source>
</evidence>
<evidence type="ECO:0000256" key="6">
    <source>
        <dbReference type="SAM" id="MobiDB-lite"/>
    </source>
</evidence>
<dbReference type="InterPro" id="IPR025857">
    <property type="entry name" value="MacB_PCD"/>
</dbReference>
<keyword evidence="2" id="KW-1003">Cell membrane</keyword>
<evidence type="ECO:0000313" key="10">
    <source>
        <dbReference type="EMBL" id="MBQ0937621.1"/>
    </source>
</evidence>
<dbReference type="InterPro" id="IPR003838">
    <property type="entry name" value="ABC3_permease_C"/>
</dbReference>
<evidence type="ECO:0000256" key="1">
    <source>
        <dbReference type="ARBA" id="ARBA00004651"/>
    </source>
</evidence>
<feature type="domain" description="MacB-like periplasmic core" evidence="9">
    <location>
        <begin position="19"/>
        <end position="182"/>
    </location>
</feature>
<dbReference type="InterPro" id="IPR050250">
    <property type="entry name" value="Macrolide_Exporter_MacB"/>
</dbReference>
<evidence type="ECO:0000259" key="9">
    <source>
        <dbReference type="Pfam" id="PF12704"/>
    </source>
</evidence>
<organism evidence="10 11">
    <name type="scientific">Ideonella paludis</name>
    <dbReference type="NCBI Taxonomy" id="1233411"/>
    <lineage>
        <taxon>Bacteria</taxon>
        <taxon>Pseudomonadati</taxon>
        <taxon>Pseudomonadota</taxon>
        <taxon>Betaproteobacteria</taxon>
        <taxon>Burkholderiales</taxon>
        <taxon>Sphaerotilaceae</taxon>
        <taxon>Ideonella</taxon>
    </lineage>
</organism>
<reference evidence="10 11" key="1">
    <citation type="submission" date="2021-04" db="EMBL/GenBank/DDBJ databases">
        <title>The genome sequence of type strain Ideonella paludis KCTC 32238.</title>
        <authorList>
            <person name="Liu Y."/>
        </authorList>
    </citation>
    <scope>NUCLEOTIDE SEQUENCE [LARGE SCALE GENOMIC DNA]</scope>
    <source>
        <strain evidence="10 11">KCTC 32238</strain>
    </source>
</reference>
<keyword evidence="5 7" id="KW-0472">Membrane</keyword>
<gene>
    <name evidence="10" type="ORF">KAK11_20010</name>
</gene>
<dbReference type="RefSeq" id="WP_210811241.1">
    <property type="nucleotide sequence ID" value="NZ_JAGQDG010000009.1"/>
</dbReference>
<evidence type="ECO:0000259" key="8">
    <source>
        <dbReference type="Pfam" id="PF02687"/>
    </source>
</evidence>
<comment type="subcellular location">
    <subcellularLocation>
        <location evidence="1">Cell membrane</location>
        <topology evidence="1">Multi-pass membrane protein</topology>
    </subcellularLocation>
</comment>
<protein>
    <submittedName>
        <fullName evidence="10">ABC transporter permease</fullName>
    </submittedName>
</protein>
<sequence length="444" mass="47042">MSLWHLSWRFLWARPLLALLNIALLALGLAAVSLVALTSEQVERGLSRDLRGIDLVVGAKGSPLQLILAGVFHLDVPSGNIPATTINTLTQNPLVETVVPLSLGDSLAGYRIVGTTPAYAGLYELPLAQGLWWQKPLQAVLGAEVAQTQGLGLGQSFVGVHGLGQGGPAHDGEAYTVVGVLQRCACVLDRLVLTDVASVWAVHEAHGHAAPAVASAASAAGSSRLAHDPHEDHDHHHDDHDHDKDKPKTVAVASASAEPDLSHREVTVLLVRYRSPLAAVSLPRWVNAQDGLQAAAPALESARLLRMVGVGIEVLRGFGLLLVLVAGASVFIALYHAVREREPDLAMMRMLGASRGRIAKVVLLEALNLATLGLIVGLSLGHGLTEVLGRLLAAQHAMPVTGWWWSTQSLWLILGAYALAIVAAVLPALRAARLDVTRLLQNPH</sequence>
<dbReference type="PANTHER" id="PTHR30572">
    <property type="entry name" value="MEMBRANE COMPONENT OF TRANSPORTER-RELATED"/>
    <property type="match status" value="1"/>
</dbReference>
<keyword evidence="4 7" id="KW-1133">Transmembrane helix</keyword>
<keyword evidence="3 7" id="KW-0812">Transmembrane</keyword>
<proteinExistence type="predicted"/>
<evidence type="ECO:0000256" key="4">
    <source>
        <dbReference type="ARBA" id="ARBA00022989"/>
    </source>
</evidence>
<feature type="transmembrane region" description="Helical" evidence="7">
    <location>
        <begin position="358"/>
        <end position="380"/>
    </location>
</feature>
<feature type="compositionally biased region" description="Basic and acidic residues" evidence="6">
    <location>
        <begin position="225"/>
        <end position="248"/>
    </location>
</feature>
<dbReference type="EMBL" id="JAGQDG010000009">
    <property type="protein sequence ID" value="MBQ0937621.1"/>
    <property type="molecule type" value="Genomic_DNA"/>
</dbReference>
<name>A0ABS5E2L9_9BURK</name>
<evidence type="ECO:0000313" key="11">
    <source>
        <dbReference type="Proteomes" id="UP000672097"/>
    </source>
</evidence>
<comment type="caution">
    <text evidence="10">The sequence shown here is derived from an EMBL/GenBank/DDBJ whole genome shotgun (WGS) entry which is preliminary data.</text>
</comment>
<dbReference type="Pfam" id="PF12704">
    <property type="entry name" value="MacB_PCD"/>
    <property type="match status" value="1"/>
</dbReference>
<dbReference type="Pfam" id="PF02687">
    <property type="entry name" value="FtsX"/>
    <property type="match status" value="1"/>
</dbReference>
<feature type="transmembrane region" description="Helical" evidence="7">
    <location>
        <begin position="317"/>
        <end position="338"/>
    </location>
</feature>
<feature type="domain" description="ABC3 transporter permease C-terminal" evidence="8">
    <location>
        <begin position="318"/>
        <end position="430"/>
    </location>
</feature>
<accession>A0ABS5E2L9</accession>
<feature type="region of interest" description="Disordered" evidence="6">
    <location>
        <begin position="218"/>
        <end position="256"/>
    </location>
</feature>
<feature type="transmembrane region" description="Helical" evidence="7">
    <location>
        <begin position="409"/>
        <end position="429"/>
    </location>
</feature>
<keyword evidence="11" id="KW-1185">Reference proteome</keyword>
<evidence type="ECO:0000256" key="7">
    <source>
        <dbReference type="SAM" id="Phobius"/>
    </source>
</evidence>
<dbReference type="Proteomes" id="UP000672097">
    <property type="component" value="Unassembled WGS sequence"/>
</dbReference>
<dbReference type="PANTHER" id="PTHR30572:SF17">
    <property type="entry name" value="ABC3 TRANSPORTER PERMEASE PROTEIN DOMAIN-CONTAINING PROTEIN"/>
    <property type="match status" value="1"/>
</dbReference>
<evidence type="ECO:0000256" key="3">
    <source>
        <dbReference type="ARBA" id="ARBA00022692"/>
    </source>
</evidence>